<evidence type="ECO:0000313" key="2">
    <source>
        <dbReference type="Proteomes" id="UP000177950"/>
    </source>
</evidence>
<protein>
    <submittedName>
        <fullName evidence="1">Uncharacterized protein</fullName>
    </submittedName>
</protein>
<comment type="caution">
    <text evidence="1">The sequence shown here is derived from an EMBL/GenBank/DDBJ whole genome shotgun (WGS) entry which is preliminary data.</text>
</comment>
<dbReference type="AlphaFoldDB" id="A0A1F6UNF5"/>
<proteinExistence type="predicted"/>
<dbReference type="Proteomes" id="UP000177950">
    <property type="component" value="Unassembled WGS sequence"/>
</dbReference>
<reference evidence="1 2" key="1">
    <citation type="journal article" date="2016" name="Nat. Commun.">
        <title>Thousands of microbial genomes shed light on interconnected biogeochemical processes in an aquifer system.</title>
        <authorList>
            <person name="Anantharaman K."/>
            <person name="Brown C.T."/>
            <person name="Hug L.A."/>
            <person name="Sharon I."/>
            <person name="Castelle C.J."/>
            <person name="Probst A.J."/>
            <person name="Thomas B.C."/>
            <person name="Singh A."/>
            <person name="Wilkins M.J."/>
            <person name="Karaoz U."/>
            <person name="Brodie E.L."/>
            <person name="Williams K.H."/>
            <person name="Hubbard S.S."/>
            <person name="Banfield J.F."/>
        </authorList>
    </citation>
    <scope>NUCLEOTIDE SEQUENCE [LARGE SCALE GENOMIC DNA]</scope>
</reference>
<evidence type="ECO:0000313" key="1">
    <source>
        <dbReference type="EMBL" id="OGI58903.1"/>
    </source>
</evidence>
<accession>A0A1F6UNF5</accession>
<gene>
    <name evidence="1" type="ORF">A2V58_04665</name>
</gene>
<sequence length="77" mass="8462">MTLDKARELLKVQVDFGGFYNGNSAKLILSEVMREHGQAAVDKLIREVGLDRAFGFEPGTLFNGGLAVKDKYSKGNE</sequence>
<organism evidence="1 2">
    <name type="scientific">Candidatus Muproteobacteria bacterium RBG_19FT_COMBO_61_10</name>
    <dbReference type="NCBI Taxonomy" id="1817761"/>
    <lineage>
        <taxon>Bacteria</taxon>
        <taxon>Pseudomonadati</taxon>
        <taxon>Pseudomonadota</taxon>
        <taxon>Candidatus Muproteobacteria</taxon>
    </lineage>
</organism>
<dbReference type="EMBL" id="MFSV01000033">
    <property type="protein sequence ID" value="OGI58903.1"/>
    <property type="molecule type" value="Genomic_DNA"/>
</dbReference>
<name>A0A1F6UNF5_9PROT</name>